<gene>
    <name evidence="4" type="ORF">CAMP_LOCUS5843</name>
</gene>
<dbReference type="EMBL" id="CANHGI010000002">
    <property type="protein sequence ID" value="CAI5443206.1"/>
    <property type="molecule type" value="Genomic_DNA"/>
</dbReference>
<feature type="region of interest" description="Disordered" evidence="1">
    <location>
        <begin position="1"/>
        <end position="37"/>
    </location>
</feature>
<dbReference type="PROSITE" id="PS50055">
    <property type="entry name" value="TYR_PHOSPHATASE_PTP"/>
    <property type="match status" value="1"/>
</dbReference>
<dbReference type="SMART" id="SM00194">
    <property type="entry name" value="PTPc"/>
    <property type="match status" value="1"/>
</dbReference>
<evidence type="ECO:0008006" key="6">
    <source>
        <dbReference type="Google" id="ProtNLM"/>
    </source>
</evidence>
<feature type="compositionally biased region" description="Basic residues" evidence="1">
    <location>
        <begin position="1"/>
        <end position="18"/>
    </location>
</feature>
<reference evidence="4" key="1">
    <citation type="submission" date="2022-11" db="EMBL/GenBank/DDBJ databases">
        <authorList>
            <person name="Kikuchi T."/>
        </authorList>
    </citation>
    <scope>NUCLEOTIDE SEQUENCE</scope>
    <source>
        <strain evidence="4">PS1010</strain>
    </source>
</reference>
<dbReference type="AlphaFoldDB" id="A0A9P1IDP7"/>
<evidence type="ECO:0000313" key="4">
    <source>
        <dbReference type="EMBL" id="CAI5443206.1"/>
    </source>
</evidence>
<dbReference type="PANTHER" id="PTHR23219:SF18">
    <property type="entry name" value="TYROSINE-PROTEIN PHOSPHATASE DOMAIN-CONTAINING PROTEIN-RELATED"/>
    <property type="match status" value="1"/>
</dbReference>
<dbReference type="InterPro" id="IPR003595">
    <property type="entry name" value="Tyr_Pase_cat"/>
</dbReference>
<dbReference type="Gene3D" id="3.90.190.10">
    <property type="entry name" value="Protein tyrosine phosphatase superfamily"/>
    <property type="match status" value="1"/>
</dbReference>
<evidence type="ECO:0000259" key="3">
    <source>
        <dbReference type="PROSITE" id="PS50056"/>
    </source>
</evidence>
<evidence type="ECO:0000313" key="5">
    <source>
        <dbReference type="Proteomes" id="UP001152747"/>
    </source>
</evidence>
<name>A0A9P1IDP7_9PELO</name>
<dbReference type="OrthoDB" id="5870053at2759"/>
<dbReference type="SMART" id="SM00404">
    <property type="entry name" value="PTPc_motif"/>
    <property type="match status" value="1"/>
</dbReference>
<dbReference type="InterPro" id="IPR000242">
    <property type="entry name" value="PTP_cat"/>
</dbReference>
<evidence type="ECO:0000259" key="2">
    <source>
        <dbReference type="PROSITE" id="PS50055"/>
    </source>
</evidence>
<dbReference type="InterPro" id="IPR029021">
    <property type="entry name" value="Prot-tyrosine_phosphatase-like"/>
</dbReference>
<dbReference type="PROSITE" id="PS50056">
    <property type="entry name" value="TYR_PHOSPHATASE_2"/>
    <property type="match status" value="1"/>
</dbReference>
<evidence type="ECO:0000256" key="1">
    <source>
        <dbReference type="SAM" id="MobiDB-lite"/>
    </source>
</evidence>
<sequence>MSRIPRKNKRTTRARSKNSKNNEISMEDDEPAAVPGKDPMMAYGEKAIRLTVNWIIKTNAAPGGLADWYAKQILDSKESSKSESISANFAAKNRMADLPCIETTRIKLKHLADGQKDYIHANLVKTIYAERTYIATQHPMESTFEDFWRMVFYENVDTIIAVFAQEDDLPLYFPNEAGKFANYGKFFVNNRKVTQPTVKYTPVIHQIEILPEGCSNSRIITLLHYAYWPKNQFPVSPRIVMKTLRCVKSDKTTNGPLLIHCSNGLNRVGCFILTDLMFDLAFRNIDTDIPKMVKSLRAQRFNLLSNKLHFVYSCFVFLDYVRIRCKRFNVFPDLLKEINEFEVMINKEIGLLCVKEPPPAKNNTKKDCTIDE</sequence>
<organism evidence="4 5">
    <name type="scientific">Caenorhabditis angaria</name>
    <dbReference type="NCBI Taxonomy" id="860376"/>
    <lineage>
        <taxon>Eukaryota</taxon>
        <taxon>Metazoa</taxon>
        <taxon>Ecdysozoa</taxon>
        <taxon>Nematoda</taxon>
        <taxon>Chromadorea</taxon>
        <taxon>Rhabditida</taxon>
        <taxon>Rhabditina</taxon>
        <taxon>Rhabditomorpha</taxon>
        <taxon>Rhabditoidea</taxon>
        <taxon>Rhabditidae</taxon>
        <taxon>Peloderinae</taxon>
        <taxon>Caenorhabditis</taxon>
    </lineage>
</organism>
<feature type="domain" description="Tyrosine specific protein phosphatases" evidence="3">
    <location>
        <begin position="238"/>
        <end position="311"/>
    </location>
</feature>
<dbReference type="GO" id="GO:0004725">
    <property type="term" value="F:protein tyrosine phosphatase activity"/>
    <property type="evidence" value="ECO:0007669"/>
    <property type="project" value="InterPro"/>
</dbReference>
<accession>A0A9P1IDP7</accession>
<dbReference type="PRINTS" id="PR00700">
    <property type="entry name" value="PRTYPHPHTASE"/>
</dbReference>
<proteinExistence type="predicted"/>
<dbReference type="CDD" id="cd00047">
    <property type="entry name" value="PTPc"/>
    <property type="match status" value="1"/>
</dbReference>
<dbReference type="SUPFAM" id="SSF52799">
    <property type="entry name" value="(Phosphotyrosine protein) phosphatases II"/>
    <property type="match status" value="1"/>
</dbReference>
<dbReference type="InterPro" id="IPR000387">
    <property type="entry name" value="Tyr_Pase_dom"/>
</dbReference>
<dbReference type="Proteomes" id="UP001152747">
    <property type="component" value="Unassembled WGS sequence"/>
</dbReference>
<keyword evidence="5" id="KW-1185">Reference proteome</keyword>
<dbReference type="Pfam" id="PF00102">
    <property type="entry name" value="Y_phosphatase"/>
    <property type="match status" value="1"/>
</dbReference>
<protein>
    <recommendedName>
        <fullName evidence="6">Tyrosine-protein phosphatase domain-containing protein</fullName>
    </recommendedName>
</protein>
<feature type="domain" description="Tyrosine-protein phosphatase" evidence="2">
    <location>
        <begin position="92"/>
        <end position="320"/>
    </location>
</feature>
<comment type="caution">
    <text evidence="4">The sequence shown here is derived from an EMBL/GenBank/DDBJ whole genome shotgun (WGS) entry which is preliminary data.</text>
</comment>
<dbReference type="PANTHER" id="PTHR23219">
    <property type="entry name" value="TYROSINE-PROTEIN PHOSPHATASE C15H7.3-RELATED"/>
    <property type="match status" value="1"/>
</dbReference>